<evidence type="ECO:0000256" key="1">
    <source>
        <dbReference type="ARBA" id="ARBA00023122"/>
    </source>
</evidence>
<dbReference type="GO" id="GO:0003677">
    <property type="term" value="F:DNA binding"/>
    <property type="evidence" value="ECO:0007669"/>
    <property type="project" value="InterPro"/>
</dbReference>
<dbReference type="InterPro" id="IPR005104">
    <property type="entry name" value="WHTH_HrcA_DNA-bd"/>
</dbReference>
<dbReference type="EMBL" id="CP007493">
    <property type="protein sequence ID" value="AJB41400.1"/>
    <property type="molecule type" value="Genomic_DNA"/>
</dbReference>
<sequence>MDIPQSLYEILLAIVNIYSSEKRPVTSVEIAEYVGKSDGTVRNVISALKAMGLVEAKTGPGGGYVPTVKGVEIARGNVAFDKLWEPIRLIINGRPTQLYVLELDFMGLGGPLSPKVVLKVVGSMHQVTRGSRVVVGPTQATRVIVRGEVVEVNSSRREILVNVESMVAVPRLKARELMTGNVLSVSPGESLRKVAEIILEKNIRALPVVDGSGRLVGIISAQHIAKAFLRGELTASVSEYMDRDVPTVALEEDILDIMRLMDNRNVGRVVVVDEQGSPAGIITRTDILKTMTRMFDFSAPSRETL</sequence>
<dbReference type="InterPro" id="IPR016436">
    <property type="entry name" value="UCP005063_CBS"/>
</dbReference>
<feature type="domain" description="CBS" evidence="3">
    <location>
        <begin position="178"/>
        <end position="236"/>
    </location>
</feature>
<protein>
    <submittedName>
        <fullName evidence="4">Signal transduction protein</fullName>
    </submittedName>
</protein>
<reference evidence="5" key="1">
    <citation type="book" date="2010" name="EXTREMOPHILES" publisher="0:0-0">
        <title>Complete genome sequences of ten hyperthermophilic archaea reveal their metabolic capabilities and possible ecological roles.</title>
        <editorList>
            <person name="?"/>
        </editorList>
        <authorList>
            <person name="Ravin N.V."/>
            <person name="Mardanov A.V."/>
            <person name="Bonch-Osmolovskaya E.A."/>
            <person name="Skryabin K.G."/>
        </authorList>
    </citation>
    <scope>NUCLEOTIDE SEQUENCE [LARGE SCALE GENOMIC DNA]</scope>
    <source>
        <strain evidence="5">1505</strain>
    </source>
</reference>
<dbReference type="RefSeq" id="WP_052886507.1">
    <property type="nucleotide sequence ID" value="NZ_CP007493.1"/>
</dbReference>
<evidence type="ECO:0000256" key="2">
    <source>
        <dbReference type="PROSITE-ProRule" id="PRU00703"/>
    </source>
</evidence>
<dbReference type="PIRSF" id="PIRSF005063">
    <property type="entry name" value="UCP005063_CBS_MJ1232"/>
    <property type="match status" value="1"/>
</dbReference>
<dbReference type="SUPFAM" id="SSF46785">
    <property type="entry name" value="Winged helix' DNA-binding domain"/>
    <property type="match status" value="1"/>
</dbReference>
<proteinExistence type="predicted"/>
<dbReference type="InterPro" id="IPR036388">
    <property type="entry name" value="WH-like_DNA-bd_sf"/>
</dbReference>
<dbReference type="PANTHER" id="PTHR43080">
    <property type="entry name" value="CBS DOMAIN-CONTAINING PROTEIN CBSX3, MITOCHONDRIAL"/>
    <property type="match status" value="1"/>
</dbReference>
<gene>
    <name evidence="4" type="ORF">TCARB_0326</name>
</gene>
<dbReference type="KEGG" id="tcb:TCARB_0326"/>
<dbReference type="SMART" id="SM00116">
    <property type="entry name" value="CBS"/>
    <property type="match status" value="2"/>
</dbReference>
<dbReference type="SUPFAM" id="SSF54631">
    <property type="entry name" value="CBS-domain pair"/>
    <property type="match status" value="1"/>
</dbReference>
<dbReference type="GO" id="GO:0006355">
    <property type="term" value="P:regulation of DNA-templated transcription"/>
    <property type="evidence" value="ECO:0007669"/>
    <property type="project" value="InterPro"/>
</dbReference>
<dbReference type="InterPro" id="IPR036390">
    <property type="entry name" value="WH_DNA-bd_sf"/>
</dbReference>
<evidence type="ECO:0000313" key="5">
    <source>
        <dbReference type="Proteomes" id="UP000266720"/>
    </source>
</evidence>
<dbReference type="InterPro" id="IPR051257">
    <property type="entry name" value="Diverse_CBS-Domain"/>
</dbReference>
<accession>A0A3G1A4I4</accession>
<name>A0A3G1A4I4_9CREN</name>
<dbReference type="Proteomes" id="UP000266720">
    <property type="component" value="Chromosome"/>
</dbReference>
<dbReference type="Gene3D" id="3.10.580.10">
    <property type="entry name" value="CBS-domain"/>
    <property type="match status" value="1"/>
</dbReference>
<evidence type="ECO:0000259" key="3">
    <source>
        <dbReference type="PROSITE" id="PS51371"/>
    </source>
</evidence>
<dbReference type="STRING" id="697581.TCARB_0326"/>
<dbReference type="Gene3D" id="1.10.10.10">
    <property type="entry name" value="Winged helix-like DNA-binding domain superfamily/Winged helix DNA-binding domain"/>
    <property type="match status" value="1"/>
</dbReference>
<evidence type="ECO:0000313" key="4">
    <source>
        <dbReference type="EMBL" id="AJB41400.1"/>
    </source>
</evidence>
<dbReference type="Pfam" id="PF00571">
    <property type="entry name" value="CBS"/>
    <property type="match status" value="2"/>
</dbReference>
<feature type="domain" description="CBS" evidence="3">
    <location>
        <begin position="241"/>
        <end position="297"/>
    </location>
</feature>
<dbReference type="PANTHER" id="PTHR43080:SF2">
    <property type="entry name" value="CBS DOMAIN-CONTAINING PROTEIN"/>
    <property type="match status" value="1"/>
</dbReference>
<keyword evidence="1 2" id="KW-0129">CBS domain</keyword>
<dbReference type="PROSITE" id="PS51371">
    <property type="entry name" value="CBS"/>
    <property type="match status" value="2"/>
</dbReference>
<dbReference type="Pfam" id="PF03444">
    <property type="entry name" value="WHD_HrcA"/>
    <property type="match status" value="1"/>
</dbReference>
<dbReference type="InterPro" id="IPR000644">
    <property type="entry name" value="CBS_dom"/>
</dbReference>
<dbReference type="AlphaFoldDB" id="A0A3G1A4I4"/>
<dbReference type="GeneID" id="25405786"/>
<dbReference type="InterPro" id="IPR046342">
    <property type="entry name" value="CBS_dom_sf"/>
</dbReference>
<organism evidence="4 5">
    <name type="scientific">Thermofilum adornatum 1505</name>
    <dbReference type="NCBI Taxonomy" id="697581"/>
    <lineage>
        <taxon>Archaea</taxon>
        <taxon>Thermoproteota</taxon>
        <taxon>Thermoprotei</taxon>
        <taxon>Thermofilales</taxon>
        <taxon>Thermofilaceae</taxon>
        <taxon>Thermofilum</taxon>
    </lineage>
</organism>